<organism evidence="2 3">
    <name type="scientific">Pleuronectes platessa</name>
    <name type="common">European plaice</name>
    <dbReference type="NCBI Taxonomy" id="8262"/>
    <lineage>
        <taxon>Eukaryota</taxon>
        <taxon>Metazoa</taxon>
        <taxon>Chordata</taxon>
        <taxon>Craniata</taxon>
        <taxon>Vertebrata</taxon>
        <taxon>Euteleostomi</taxon>
        <taxon>Actinopterygii</taxon>
        <taxon>Neopterygii</taxon>
        <taxon>Teleostei</taxon>
        <taxon>Neoteleostei</taxon>
        <taxon>Acanthomorphata</taxon>
        <taxon>Carangaria</taxon>
        <taxon>Pleuronectiformes</taxon>
        <taxon>Pleuronectoidei</taxon>
        <taxon>Pleuronectidae</taxon>
        <taxon>Pleuronectes</taxon>
    </lineage>
</organism>
<accession>A0A9N7YTR4</accession>
<dbReference type="Proteomes" id="UP001153269">
    <property type="component" value="Unassembled WGS sequence"/>
</dbReference>
<keyword evidence="3" id="KW-1185">Reference proteome</keyword>
<evidence type="ECO:0000313" key="3">
    <source>
        <dbReference type="Proteomes" id="UP001153269"/>
    </source>
</evidence>
<sequence length="130" mass="15246">MDSFRYLQQFSFLFACLSHAHFSRLHSLYSSPCHEHTVNISIKVCPESTPNKKSREQPDGKQTEERRRRRRREEEEEEEEQEEEEQEECYGSWVGCREEDGDRHCVGFQTVSVSLSLFGSSPHVTGTFLQ</sequence>
<comment type="caution">
    <text evidence="2">The sequence shown here is derived from an EMBL/GenBank/DDBJ whole genome shotgun (WGS) entry which is preliminary data.</text>
</comment>
<feature type="compositionally biased region" description="Acidic residues" evidence="1">
    <location>
        <begin position="74"/>
        <end position="88"/>
    </location>
</feature>
<reference evidence="2" key="1">
    <citation type="submission" date="2020-03" db="EMBL/GenBank/DDBJ databases">
        <authorList>
            <person name="Weist P."/>
        </authorList>
    </citation>
    <scope>NUCLEOTIDE SEQUENCE</scope>
</reference>
<dbReference type="PROSITE" id="PS51257">
    <property type="entry name" value="PROKAR_LIPOPROTEIN"/>
    <property type="match status" value="1"/>
</dbReference>
<feature type="region of interest" description="Disordered" evidence="1">
    <location>
        <begin position="45"/>
        <end position="90"/>
    </location>
</feature>
<feature type="compositionally biased region" description="Basic and acidic residues" evidence="1">
    <location>
        <begin position="53"/>
        <end position="66"/>
    </location>
</feature>
<evidence type="ECO:0000256" key="1">
    <source>
        <dbReference type="SAM" id="MobiDB-lite"/>
    </source>
</evidence>
<gene>
    <name evidence="2" type="ORF">PLEPLA_LOCUS31832</name>
</gene>
<name>A0A9N7YTR4_PLEPL</name>
<evidence type="ECO:0000313" key="2">
    <source>
        <dbReference type="EMBL" id="CAB1444116.1"/>
    </source>
</evidence>
<dbReference type="AlphaFoldDB" id="A0A9N7YTR4"/>
<dbReference type="EMBL" id="CADEAL010003290">
    <property type="protein sequence ID" value="CAB1444116.1"/>
    <property type="molecule type" value="Genomic_DNA"/>
</dbReference>
<proteinExistence type="predicted"/>
<protein>
    <submittedName>
        <fullName evidence="2">Uncharacterized protein</fullName>
    </submittedName>
</protein>